<proteinExistence type="predicted"/>
<organism evidence="1 2">
    <name type="scientific">Scutellospora calospora</name>
    <dbReference type="NCBI Taxonomy" id="85575"/>
    <lineage>
        <taxon>Eukaryota</taxon>
        <taxon>Fungi</taxon>
        <taxon>Fungi incertae sedis</taxon>
        <taxon>Mucoromycota</taxon>
        <taxon>Glomeromycotina</taxon>
        <taxon>Glomeromycetes</taxon>
        <taxon>Diversisporales</taxon>
        <taxon>Gigasporaceae</taxon>
        <taxon>Scutellospora</taxon>
    </lineage>
</organism>
<dbReference type="Proteomes" id="UP000789860">
    <property type="component" value="Unassembled WGS sequence"/>
</dbReference>
<sequence length="143" mass="17289">MCSHISNKQKKEIYEFTKKNLSYKYYEIANKFMKHYLNLKIDHLTISKILKKADEYNQIQDDDIEVQDNNEDKLLSKNDPNNKIEELRKSHKKGHKEGHKKGYKEGYMEGYKKGHKKGYKKGYEKDYREGYKEDPREYLIEIN</sequence>
<comment type="caution">
    <text evidence="1">The sequence shown here is derived from an EMBL/GenBank/DDBJ whole genome shotgun (WGS) entry which is preliminary data.</text>
</comment>
<evidence type="ECO:0000313" key="1">
    <source>
        <dbReference type="EMBL" id="CAG8454585.1"/>
    </source>
</evidence>
<gene>
    <name evidence="1" type="ORF">SCALOS_LOCUS1344</name>
</gene>
<reference evidence="1" key="1">
    <citation type="submission" date="2021-06" db="EMBL/GenBank/DDBJ databases">
        <authorList>
            <person name="Kallberg Y."/>
            <person name="Tangrot J."/>
            <person name="Rosling A."/>
        </authorList>
    </citation>
    <scope>NUCLEOTIDE SEQUENCE</scope>
    <source>
        <strain evidence="1">AU212A</strain>
    </source>
</reference>
<protein>
    <submittedName>
        <fullName evidence="1">5255_t:CDS:1</fullName>
    </submittedName>
</protein>
<name>A0ACA9K6R9_9GLOM</name>
<evidence type="ECO:0000313" key="2">
    <source>
        <dbReference type="Proteomes" id="UP000789860"/>
    </source>
</evidence>
<dbReference type="EMBL" id="CAJVPM010000909">
    <property type="protein sequence ID" value="CAG8454585.1"/>
    <property type="molecule type" value="Genomic_DNA"/>
</dbReference>
<accession>A0ACA9K6R9</accession>
<keyword evidence="2" id="KW-1185">Reference proteome</keyword>